<dbReference type="InterPro" id="IPR000849">
    <property type="entry name" value="Sugar_P_transporter"/>
</dbReference>
<evidence type="ECO:0000256" key="5">
    <source>
        <dbReference type="ARBA" id="ARBA00022989"/>
    </source>
</evidence>
<dbReference type="InterPro" id="IPR020846">
    <property type="entry name" value="MFS_dom"/>
</dbReference>
<proteinExistence type="predicted"/>
<evidence type="ECO:0000313" key="10">
    <source>
        <dbReference type="Proteomes" id="UP000309215"/>
    </source>
</evidence>
<evidence type="ECO:0000256" key="4">
    <source>
        <dbReference type="ARBA" id="ARBA00022692"/>
    </source>
</evidence>
<feature type="transmembrane region" description="Helical" evidence="7">
    <location>
        <begin position="101"/>
        <end position="131"/>
    </location>
</feature>
<accession>A0A4U1JEB4</accession>
<keyword evidence="6 7" id="KW-0472">Membrane</keyword>
<dbReference type="Pfam" id="PF07690">
    <property type="entry name" value="MFS_1"/>
    <property type="match status" value="1"/>
</dbReference>
<dbReference type="AlphaFoldDB" id="A0A4U1JEB4"/>
<dbReference type="OrthoDB" id="5315372at2"/>
<dbReference type="PIRSF" id="PIRSF002808">
    <property type="entry name" value="Hexose_phosphate_transp"/>
    <property type="match status" value="1"/>
</dbReference>
<feature type="transmembrane region" description="Helical" evidence="7">
    <location>
        <begin position="256"/>
        <end position="276"/>
    </location>
</feature>
<comment type="subcellular location">
    <subcellularLocation>
        <location evidence="1">Membrane</location>
        <topology evidence="1">Multi-pass membrane protein</topology>
    </subcellularLocation>
</comment>
<dbReference type="PANTHER" id="PTHR43184">
    <property type="entry name" value="MAJOR FACILITATOR SUPERFAMILY TRANSPORTER 16, ISOFORM B"/>
    <property type="match status" value="1"/>
</dbReference>
<gene>
    <name evidence="9" type="ORF">E8A74_16270</name>
</gene>
<feature type="transmembrane region" description="Helical" evidence="7">
    <location>
        <begin position="160"/>
        <end position="184"/>
    </location>
</feature>
<dbReference type="Proteomes" id="UP000309215">
    <property type="component" value="Unassembled WGS sequence"/>
</dbReference>
<feature type="transmembrane region" description="Helical" evidence="7">
    <location>
        <begin position="376"/>
        <end position="396"/>
    </location>
</feature>
<dbReference type="GO" id="GO:0022857">
    <property type="term" value="F:transmembrane transporter activity"/>
    <property type="evidence" value="ECO:0007669"/>
    <property type="project" value="InterPro"/>
</dbReference>
<reference evidence="9 10" key="1">
    <citation type="submission" date="2019-04" db="EMBL/GenBank/DDBJ databases">
        <authorList>
            <person name="Li Y."/>
            <person name="Wang J."/>
        </authorList>
    </citation>
    <scope>NUCLEOTIDE SEQUENCE [LARGE SCALE GENOMIC DNA]</scope>
    <source>
        <strain evidence="9 10">DSM 14668</strain>
    </source>
</reference>
<dbReference type="PANTHER" id="PTHR43184:SF12">
    <property type="entry name" value="SUGAR PHOSPHATE EXCHANGER 3"/>
    <property type="match status" value="1"/>
</dbReference>
<feature type="transmembrane region" description="Helical" evidence="7">
    <location>
        <begin position="191"/>
        <end position="209"/>
    </location>
</feature>
<evidence type="ECO:0000256" key="6">
    <source>
        <dbReference type="ARBA" id="ARBA00023136"/>
    </source>
</evidence>
<protein>
    <submittedName>
        <fullName evidence="9">MFS transporter</fullName>
    </submittedName>
</protein>
<dbReference type="RefSeq" id="WP_136929938.1">
    <property type="nucleotide sequence ID" value="NZ_SSMQ01000015.1"/>
</dbReference>
<feature type="transmembrane region" description="Helical" evidence="7">
    <location>
        <begin position="320"/>
        <end position="338"/>
    </location>
</feature>
<feature type="domain" description="Major facilitator superfamily (MFS) profile" evidence="8">
    <location>
        <begin position="37"/>
        <end position="435"/>
    </location>
</feature>
<evidence type="ECO:0000256" key="3">
    <source>
        <dbReference type="ARBA" id="ARBA00022597"/>
    </source>
</evidence>
<comment type="caution">
    <text evidence="9">The sequence shown here is derived from an EMBL/GenBank/DDBJ whole genome shotgun (WGS) entry which is preliminary data.</text>
</comment>
<keyword evidence="10" id="KW-1185">Reference proteome</keyword>
<dbReference type="PROSITE" id="PS50850">
    <property type="entry name" value="MFS"/>
    <property type="match status" value="1"/>
</dbReference>
<evidence type="ECO:0000313" key="9">
    <source>
        <dbReference type="EMBL" id="TKD07850.1"/>
    </source>
</evidence>
<keyword evidence="5 7" id="KW-1133">Transmembrane helix</keyword>
<evidence type="ECO:0000256" key="2">
    <source>
        <dbReference type="ARBA" id="ARBA00022448"/>
    </source>
</evidence>
<dbReference type="GO" id="GO:0016020">
    <property type="term" value="C:membrane"/>
    <property type="evidence" value="ECO:0007669"/>
    <property type="project" value="UniProtKB-SubCell"/>
</dbReference>
<organism evidence="9 10">
    <name type="scientific">Polyangium fumosum</name>
    <dbReference type="NCBI Taxonomy" id="889272"/>
    <lineage>
        <taxon>Bacteria</taxon>
        <taxon>Pseudomonadati</taxon>
        <taxon>Myxococcota</taxon>
        <taxon>Polyangia</taxon>
        <taxon>Polyangiales</taxon>
        <taxon>Polyangiaceae</taxon>
        <taxon>Polyangium</taxon>
    </lineage>
</organism>
<dbReference type="Gene3D" id="1.20.1250.20">
    <property type="entry name" value="MFS general substrate transporter like domains"/>
    <property type="match status" value="2"/>
</dbReference>
<feature type="transmembrane region" description="Helical" evidence="7">
    <location>
        <begin position="344"/>
        <end position="364"/>
    </location>
</feature>
<evidence type="ECO:0000259" key="8">
    <source>
        <dbReference type="PROSITE" id="PS50850"/>
    </source>
</evidence>
<feature type="transmembrane region" description="Helical" evidence="7">
    <location>
        <begin position="412"/>
        <end position="431"/>
    </location>
</feature>
<keyword evidence="2" id="KW-0813">Transport</keyword>
<dbReference type="InterPro" id="IPR036259">
    <property type="entry name" value="MFS_trans_sf"/>
</dbReference>
<dbReference type="EMBL" id="SSMQ01000015">
    <property type="protein sequence ID" value="TKD07850.1"/>
    <property type="molecule type" value="Genomic_DNA"/>
</dbReference>
<sequence length="436" mass="46490">MSQGPLDPYAPPVVIERVPPSGERAEDAATRRGRWTAWVLTWVSYATYYLGRKGISVAKAPIMESLGKDVLRNVETAYLAAYMVGQTVNGLLGDRVGARRLVGVGMLVSAAACFAFSASSVGLAFLVAFLVNGFAQSSGWPGNAKAMAEWTTPENRGRVMGVWATCYQVGGIVATWFATFMLSLYGWRASFWGPAVLVALVGVLVLLFLKPGPDAVVVPVAGAGAAAMAEAAVVAETERAERSRVLRSLTVWSYGASYFGMKLIRYSILFWLPFYLTTALHYSKTGAGYMSISFEVGGVLGTIGMGALSDRYRRIPRSWFAAAWLVLLAVALFLYARLGSTGTATNFVVMAFVGAMLFGPDSLISGAAAQDAGGKYAAATAAGVVNGIGSIGAILQEHVTRGVSERYGWDKLFYVFVALAVFSAVCLFPTFRPRKA</sequence>
<name>A0A4U1JEB4_9BACT</name>
<dbReference type="InterPro" id="IPR011701">
    <property type="entry name" value="MFS"/>
</dbReference>
<feature type="transmembrane region" description="Helical" evidence="7">
    <location>
        <begin position="288"/>
        <end position="308"/>
    </location>
</feature>
<keyword evidence="3" id="KW-0762">Sugar transport</keyword>
<evidence type="ECO:0000256" key="7">
    <source>
        <dbReference type="SAM" id="Phobius"/>
    </source>
</evidence>
<keyword evidence="4 7" id="KW-0812">Transmembrane</keyword>
<evidence type="ECO:0000256" key="1">
    <source>
        <dbReference type="ARBA" id="ARBA00004141"/>
    </source>
</evidence>
<dbReference type="SUPFAM" id="SSF103473">
    <property type="entry name" value="MFS general substrate transporter"/>
    <property type="match status" value="1"/>
</dbReference>